<protein>
    <recommendedName>
        <fullName evidence="3">Glyoxalase/bleomycin resistance/extradiol dioxygenase family protein</fullName>
    </recommendedName>
</protein>
<name>A0ABS9KTR5_9BACT</name>
<organism evidence="1 2">
    <name type="scientific">Terrimonas ginsenosidimutans</name>
    <dbReference type="NCBI Taxonomy" id="2908004"/>
    <lineage>
        <taxon>Bacteria</taxon>
        <taxon>Pseudomonadati</taxon>
        <taxon>Bacteroidota</taxon>
        <taxon>Chitinophagia</taxon>
        <taxon>Chitinophagales</taxon>
        <taxon>Chitinophagaceae</taxon>
        <taxon>Terrimonas</taxon>
    </lineage>
</organism>
<keyword evidence="2" id="KW-1185">Reference proteome</keyword>
<dbReference type="EMBL" id="JAKLTR010000010">
    <property type="protein sequence ID" value="MCG2615727.1"/>
    <property type="molecule type" value="Genomic_DNA"/>
</dbReference>
<dbReference type="Gene3D" id="3.10.180.10">
    <property type="entry name" value="2,3-Dihydroxybiphenyl 1,2-Dioxygenase, domain 1"/>
    <property type="match status" value="1"/>
</dbReference>
<dbReference type="SUPFAM" id="SSF54593">
    <property type="entry name" value="Glyoxalase/Bleomycin resistance protein/Dihydroxybiphenyl dioxygenase"/>
    <property type="match status" value="1"/>
</dbReference>
<reference evidence="1" key="1">
    <citation type="submission" date="2022-01" db="EMBL/GenBank/DDBJ databases">
        <authorList>
            <person name="Jo J.-H."/>
            <person name="Im W.-T."/>
        </authorList>
    </citation>
    <scope>NUCLEOTIDE SEQUENCE</scope>
    <source>
        <strain evidence="1">NA20</strain>
    </source>
</reference>
<gene>
    <name evidence="1" type="ORF">LZZ85_15615</name>
</gene>
<accession>A0ABS9KTR5</accession>
<evidence type="ECO:0008006" key="3">
    <source>
        <dbReference type="Google" id="ProtNLM"/>
    </source>
</evidence>
<proteinExistence type="predicted"/>
<dbReference type="Proteomes" id="UP001165367">
    <property type="component" value="Unassembled WGS sequence"/>
</dbReference>
<evidence type="ECO:0000313" key="1">
    <source>
        <dbReference type="EMBL" id="MCG2615727.1"/>
    </source>
</evidence>
<comment type="caution">
    <text evidence="1">The sequence shown here is derived from an EMBL/GenBank/DDBJ whole genome shotgun (WGS) entry which is preliminary data.</text>
</comment>
<sequence>METTFLHTVPVFPSQDIIRDVQWYQEKMGMSVYFADNMYAVLYRENLILHLQWHADTADDPLLGGSVVRILVKNIQPIFEEFQERGCITADKLRVDTPWNTTEFGFFDLNSNAIFLAEDTRQ</sequence>
<dbReference type="InterPro" id="IPR029068">
    <property type="entry name" value="Glyas_Bleomycin-R_OHBP_Dase"/>
</dbReference>
<evidence type="ECO:0000313" key="2">
    <source>
        <dbReference type="Proteomes" id="UP001165367"/>
    </source>
</evidence>
<dbReference type="RefSeq" id="WP_237873812.1">
    <property type="nucleotide sequence ID" value="NZ_JAKLTR010000010.1"/>
</dbReference>